<organism evidence="1 2">
    <name type="scientific">Pseudomonas ulcerans</name>
    <dbReference type="NCBI Taxonomy" id="3115852"/>
    <lineage>
        <taxon>Bacteria</taxon>
        <taxon>Pseudomonadati</taxon>
        <taxon>Pseudomonadota</taxon>
        <taxon>Gammaproteobacteria</taxon>
        <taxon>Pseudomonadales</taxon>
        <taxon>Pseudomonadaceae</taxon>
        <taxon>Pseudomonas</taxon>
    </lineage>
</organism>
<dbReference type="SUPFAM" id="SSF81901">
    <property type="entry name" value="HCP-like"/>
    <property type="match status" value="1"/>
</dbReference>
<sequence>MTKKTAVVSHNGSAYDLTMGSWLQHLNSKTSIAIQEISTDDILLPDGKTAGAYKAEKKSEYKSQTNRSCSSAKQHLNERSRRDFGHDWDHLIGLIKDNINNACNRLLLAPHRLTIKEQVEVQNAALNGHIGAMYWIGTALRDQQDDACLRWLSMAHNRGQLGACHEMAIHLAAKGNYIESLRCLIISADGGSDMAYMSIFQISTLTNMFKIQEKILIESMLEELIDASHASSANYFKGMLKLFSDKQTEGISILKNFLKEPRKKPPEHDTHEVYGNQIRLVSAFIEGILNDIPSGTPLLNSISTRGKQAGFCSFADYDDFFKITKEILASG</sequence>
<reference evidence="1 2" key="1">
    <citation type="submission" date="2024-01" db="EMBL/GenBank/DDBJ databases">
        <title>Unpublished Manusciprt.</title>
        <authorList>
            <person name="Duman M."/>
            <person name="Valdes E.G."/>
            <person name="Ajmi N."/>
            <person name="Altun S."/>
            <person name="Saticioglu I.B."/>
        </authorList>
    </citation>
    <scope>NUCLEOTIDE SEQUENCE [LARGE SCALE GENOMIC DNA]</scope>
    <source>
        <strain evidence="1 2">148P</strain>
    </source>
</reference>
<dbReference type="InterPro" id="IPR011990">
    <property type="entry name" value="TPR-like_helical_dom_sf"/>
</dbReference>
<dbReference type="RefSeq" id="WP_330073757.1">
    <property type="nucleotide sequence ID" value="NZ_JAZDQJ010000004.1"/>
</dbReference>
<proteinExistence type="predicted"/>
<keyword evidence="2" id="KW-1185">Reference proteome</keyword>
<dbReference type="Proteomes" id="UP001335100">
    <property type="component" value="Unassembled WGS sequence"/>
</dbReference>
<dbReference type="EMBL" id="JAZDQJ010000004">
    <property type="protein sequence ID" value="MEE1932870.1"/>
    <property type="molecule type" value="Genomic_DNA"/>
</dbReference>
<dbReference type="Gene3D" id="1.25.40.10">
    <property type="entry name" value="Tetratricopeptide repeat domain"/>
    <property type="match status" value="1"/>
</dbReference>
<evidence type="ECO:0000313" key="2">
    <source>
        <dbReference type="Proteomes" id="UP001335100"/>
    </source>
</evidence>
<gene>
    <name evidence="1" type="ORF">V0R50_06535</name>
</gene>
<comment type="caution">
    <text evidence="1">The sequence shown here is derived from an EMBL/GenBank/DDBJ whole genome shotgun (WGS) entry which is preliminary data.</text>
</comment>
<evidence type="ECO:0008006" key="3">
    <source>
        <dbReference type="Google" id="ProtNLM"/>
    </source>
</evidence>
<evidence type="ECO:0000313" key="1">
    <source>
        <dbReference type="EMBL" id="MEE1932870.1"/>
    </source>
</evidence>
<name>A0ABU7HMV6_9PSED</name>
<protein>
    <recommendedName>
        <fullName evidence="3">Sel1 repeat family protein</fullName>
    </recommendedName>
</protein>
<accession>A0ABU7HMV6</accession>